<gene>
    <name evidence="11" type="ORF">MUK42_08337</name>
</gene>
<evidence type="ECO:0000313" key="11">
    <source>
        <dbReference type="EMBL" id="URD84576.1"/>
    </source>
</evidence>
<evidence type="ECO:0000256" key="2">
    <source>
        <dbReference type="ARBA" id="ARBA00012483"/>
    </source>
</evidence>
<evidence type="ECO:0000256" key="9">
    <source>
        <dbReference type="SAM" id="Phobius"/>
    </source>
</evidence>
<dbReference type="EMBL" id="CP097503">
    <property type="protein sequence ID" value="URD84576.1"/>
    <property type="molecule type" value="Genomic_DNA"/>
</dbReference>
<evidence type="ECO:0000256" key="7">
    <source>
        <dbReference type="PROSITE-ProRule" id="PRU00175"/>
    </source>
</evidence>
<comment type="catalytic activity">
    <reaction evidence="1">
        <text>S-ubiquitinyl-[E2 ubiquitin-conjugating enzyme]-L-cysteine + [acceptor protein]-L-lysine = [E2 ubiquitin-conjugating enzyme]-L-cysteine + N(6)-ubiquitinyl-[acceptor protein]-L-lysine.</text>
        <dbReference type="EC" id="2.3.2.27"/>
    </reaction>
</comment>
<dbReference type="GO" id="GO:0008270">
    <property type="term" value="F:zinc ion binding"/>
    <property type="evidence" value="ECO:0007669"/>
    <property type="project" value="UniProtKB-KW"/>
</dbReference>
<dbReference type="SMART" id="SM00184">
    <property type="entry name" value="RING"/>
    <property type="match status" value="1"/>
</dbReference>
<dbReference type="PANTHER" id="PTHR14155:SF627">
    <property type="entry name" value="OS06G0192800 PROTEIN"/>
    <property type="match status" value="1"/>
</dbReference>
<dbReference type="AlphaFoldDB" id="A0A9E7EY14"/>
<feature type="domain" description="RING-type" evidence="10">
    <location>
        <begin position="123"/>
        <end position="167"/>
    </location>
</feature>
<dbReference type="InterPro" id="IPR001841">
    <property type="entry name" value="Znf_RING"/>
</dbReference>
<dbReference type="Pfam" id="PF13639">
    <property type="entry name" value="zf-RING_2"/>
    <property type="match status" value="1"/>
</dbReference>
<dbReference type="InterPro" id="IPR013083">
    <property type="entry name" value="Znf_RING/FYVE/PHD"/>
</dbReference>
<keyword evidence="5" id="KW-0862">Zinc</keyword>
<keyword evidence="9" id="KW-0812">Transmembrane</keyword>
<dbReference type="SUPFAM" id="SSF57850">
    <property type="entry name" value="RING/U-box"/>
    <property type="match status" value="1"/>
</dbReference>
<dbReference type="GO" id="GO:0061630">
    <property type="term" value="F:ubiquitin protein ligase activity"/>
    <property type="evidence" value="ECO:0007669"/>
    <property type="project" value="UniProtKB-EC"/>
</dbReference>
<evidence type="ECO:0000256" key="1">
    <source>
        <dbReference type="ARBA" id="ARBA00000900"/>
    </source>
</evidence>
<protein>
    <recommendedName>
        <fullName evidence="2">RING-type E3 ubiquitin transferase</fullName>
        <ecNumber evidence="2">2.3.2.27</ecNumber>
    </recommendedName>
</protein>
<evidence type="ECO:0000256" key="5">
    <source>
        <dbReference type="ARBA" id="ARBA00022833"/>
    </source>
</evidence>
<evidence type="ECO:0000256" key="3">
    <source>
        <dbReference type="ARBA" id="ARBA00022723"/>
    </source>
</evidence>
<accession>A0A9E7EY14</accession>
<dbReference type="Gene3D" id="3.30.40.10">
    <property type="entry name" value="Zinc/RING finger domain, C3HC4 (zinc finger)"/>
    <property type="match status" value="1"/>
</dbReference>
<evidence type="ECO:0000256" key="4">
    <source>
        <dbReference type="ARBA" id="ARBA00022771"/>
    </source>
</evidence>
<reference evidence="11" key="1">
    <citation type="submission" date="2022-05" db="EMBL/GenBank/DDBJ databases">
        <title>The Musa troglodytarum L. genome provides insights into the mechanism of non-climacteric behaviour and enrichment of carotenoids.</title>
        <authorList>
            <person name="Wang J."/>
        </authorList>
    </citation>
    <scope>NUCLEOTIDE SEQUENCE</scope>
    <source>
        <tissue evidence="11">Leaf</tissue>
    </source>
</reference>
<dbReference type="PROSITE" id="PS50089">
    <property type="entry name" value="ZF_RING_2"/>
    <property type="match status" value="1"/>
</dbReference>
<sequence>MGRSSPAPLLPPVAQHLQQSSPMVSSPVSGSLSSEPPDELPMSLFLYPLILFLAAVTFVFFYYLHKTRVRDRRLPVYLPQQDRPAHPTTVPNLATKTDVLEVIPVIVYSDGRSPAEVDEKESCAICLDNFEAGGEVGMMPRCSHMFHPACLKKWWLYADCKTCPLCRAAVIAETAAATEP</sequence>
<dbReference type="EC" id="2.3.2.27" evidence="2"/>
<comment type="similarity">
    <text evidence="6">Belongs to the RING-type zinc finger family. ATL subfamily.</text>
</comment>
<evidence type="ECO:0000256" key="8">
    <source>
        <dbReference type="SAM" id="MobiDB-lite"/>
    </source>
</evidence>
<keyword evidence="4 7" id="KW-0863">Zinc-finger</keyword>
<dbReference type="PANTHER" id="PTHR14155">
    <property type="entry name" value="RING FINGER DOMAIN-CONTAINING"/>
    <property type="match status" value="1"/>
</dbReference>
<feature type="region of interest" description="Disordered" evidence="8">
    <location>
        <begin position="1"/>
        <end position="32"/>
    </location>
</feature>
<organism evidence="11 12">
    <name type="scientific">Musa troglodytarum</name>
    <name type="common">fe'i banana</name>
    <dbReference type="NCBI Taxonomy" id="320322"/>
    <lineage>
        <taxon>Eukaryota</taxon>
        <taxon>Viridiplantae</taxon>
        <taxon>Streptophyta</taxon>
        <taxon>Embryophyta</taxon>
        <taxon>Tracheophyta</taxon>
        <taxon>Spermatophyta</taxon>
        <taxon>Magnoliopsida</taxon>
        <taxon>Liliopsida</taxon>
        <taxon>Zingiberales</taxon>
        <taxon>Musaceae</taxon>
        <taxon>Musa</taxon>
    </lineage>
</organism>
<dbReference type="OrthoDB" id="690398at2759"/>
<keyword evidence="9" id="KW-0472">Membrane</keyword>
<keyword evidence="12" id="KW-1185">Reference proteome</keyword>
<evidence type="ECO:0000259" key="10">
    <source>
        <dbReference type="PROSITE" id="PS50089"/>
    </source>
</evidence>
<keyword evidence="9" id="KW-1133">Transmembrane helix</keyword>
<keyword evidence="3" id="KW-0479">Metal-binding</keyword>
<evidence type="ECO:0000313" key="12">
    <source>
        <dbReference type="Proteomes" id="UP001055439"/>
    </source>
</evidence>
<dbReference type="InterPro" id="IPR053238">
    <property type="entry name" value="RING-H2_zinc_finger"/>
</dbReference>
<feature type="compositionally biased region" description="Low complexity" evidence="8">
    <location>
        <begin position="20"/>
        <end position="32"/>
    </location>
</feature>
<feature type="transmembrane region" description="Helical" evidence="9">
    <location>
        <begin position="44"/>
        <end position="64"/>
    </location>
</feature>
<proteinExistence type="inferred from homology"/>
<name>A0A9E7EY14_9LILI</name>
<dbReference type="Proteomes" id="UP001055439">
    <property type="component" value="Chromosome 10"/>
</dbReference>
<evidence type="ECO:0000256" key="6">
    <source>
        <dbReference type="ARBA" id="ARBA00024209"/>
    </source>
</evidence>